<dbReference type="AlphaFoldDB" id="A0A1M4NHI3"/>
<sequence>MTPILNQDIKNKEAGVIARISRNGLDKISSKKALDKSLENGFTKEEHFRVGADIKALFETVRLRKTHVDYKGRSGVEAIHRYFTEININNKKA</sequence>
<organism evidence="2">
    <name type="scientific">Helicobacter baculiformis</name>
    <dbReference type="NCBI Taxonomy" id="427351"/>
    <lineage>
        <taxon>Bacteria</taxon>
        <taxon>Pseudomonadati</taxon>
        <taxon>Campylobacterota</taxon>
        <taxon>Epsilonproteobacteria</taxon>
        <taxon>Campylobacterales</taxon>
        <taxon>Helicobacteraceae</taxon>
        <taxon>Helicobacter</taxon>
    </lineage>
</organism>
<reference evidence="2" key="1">
    <citation type="submission" date="2016-10" db="EMBL/GenBank/DDBJ databases">
        <title>Proteomic and phylogenetic analysis of the outer membrane protein repertoire of gastric Helicobacter species.</title>
        <authorList>
            <person name="Joosten M."/>
        </authorList>
    </citation>
    <scope>NUCLEOTIDE SEQUENCE</scope>
    <source>
        <strain evidence="2">HbacM50</strain>
    </source>
</reference>
<name>A0A1M4NHI3_9HELI</name>
<dbReference type="EMBL" id="LT633200">
    <property type="protein sequence ID" value="SFZ71410.1"/>
    <property type="molecule type" value="Genomic_DNA"/>
</dbReference>
<dbReference type="InterPro" id="IPR040824">
    <property type="entry name" value="LPD3"/>
</dbReference>
<gene>
    <name evidence="2" type="primary">omp785</name>
</gene>
<evidence type="ECO:0000313" key="2">
    <source>
        <dbReference type="EMBL" id="SFZ71410.1"/>
    </source>
</evidence>
<feature type="domain" description="Large polyvalent protein-associated" evidence="1">
    <location>
        <begin position="6"/>
        <end position="92"/>
    </location>
</feature>
<proteinExistence type="predicted"/>
<evidence type="ECO:0000259" key="1">
    <source>
        <dbReference type="Pfam" id="PF18798"/>
    </source>
</evidence>
<accession>A0A1M4NHI3</accession>
<protein>
    <submittedName>
        <fullName evidence="2">OMP785</fullName>
    </submittedName>
</protein>
<dbReference type="Pfam" id="PF18798">
    <property type="entry name" value="LPD3"/>
    <property type="match status" value="1"/>
</dbReference>